<name>A0A182S4B2_ANOFN</name>
<organism evidence="1">
    <name type="scientific">Anopheles funestus</name>
    <name type="common">African malaria mosquito</name>
    <dbReference type="NCBI Taxonomy" id="62324"/>
    <lineage>
        <taxon>Eukaryota</taxon>
        <taxon>Metazoa</taxon>
        <taxon>Ecdysozoa</taxon>
        <taxon>Arthropoda</taxon>
        <taxon>Hexapoda</taxon>
        <taxon>Insecta</taxon>
        <taxon>Pterygota</taxon>
        <taxon>Neoptera</taxon>
        <taxon>Endopterygota</taxon>
        <taxon>Diptera</taxon>
        <taxon>Nematocera</taxon>
        <taxon>Culicoidea</taxon>
        <taxon>Culicidae</taxon>
        <taxon>Anophelinae</taxon>
        <taxon>Anopheles</taxon>
    </lineage>
</organism>
<accession>A0A182S4B2</accession>
<reference evidence="1" key="1">
    <citation type="submission" date="2020-05" db="UniProtKB">
        <authorList>
            <consortium name="EnsemblMetazoa"/>
        </authorList>
    </citation>
    <scope>IDENTIFICATION</scope>
    <source>
        <strain evidence="1">FUMOZ</strain>
    </source>
</reference>
<dbReference type="EnsemblMetazoa" id="AFUN015229-RA">
    <property type="protein sequence ID" value="AFUN015229-PA"/>
    <property type="gene ID" value="AFUN015229"/>
</dbReference>
<evidence type="ECO:0000313" key="1">
    <source>
        <dbReference type="EnsemblMetazoa" id="AFUN015229-PA"/>
    </source>
</evidence>
<dbReference type="VEuPathDB" id="VectorBase:AFUN015229"/>
<sequence>MAQPAGHYTCTHQPGLGWTTRFGVIATAAVTLSVDRLGLRLLLVRFFRFPTWAVRWLRSVSRTRWELFRWFRLPGIWCCCELGVRLTRTVGPTVANTCY</sequence>
<proteinExistence type="predicted"/>
<dbReference type="AlphaFoldDB" id="A0A182S4B2"/>
<protein>
    <submittedName>
        <fullName evidence="1">Uncharacterized protein</fullName>
    </submittedName>
</protein>